<feature type="domain" description="Type II secretion system protein GspE N-terminal" evidence="5">
    <location>
        <begin position="388"/>
        <end position="474"/>
    </location>
</feature>
<dbReference type="GO" id="GO:0005524">
    <property type="term" value="F:ATP binding"/>
    <property type="evidence" value="ECO:0007669"/>
    <property type="project" value="UniProtKB-KW"/>
</dbReference>
<dbReference type="FunFam" id="3.30.300.160:FF:000002">
    <property type="entry name" value="Type II secretion system protein E"/>
    <property type="match status" value="1"/>
</dbReference>
<dbReference type="Proteomes" id="UP000236569">
    <property type="component" value="Unassembled WGS sequence"/>
</dbReference>
<comment type="similarity">
    <text evidence="1">Belongs to the GSP E family.</text>
</comment>
<dbReference type="Gene3D" id="3.30.450.90">
    <property type="match status" value="1"/>
</dbReference>
<dbReference type="Gene3D" id="1.10.40.70">
    <property type="match status" value="1"/>
</dbReference>
<evidence type="ECO:0000313" key="7">
    <source>
        <dbReference type="Proteomes" id="UP000236569"/>
    </source>
</evidence>
<evidence type="ECO:0000259" key="4">
    <source>
        <dbReference type="Pfam" id="PF00437"/>
    </source>
</evidence>
<dbReference type="Pfam" id="PF05157">
    <property type="entry name" value="MshEN"/>
    <property type="match status" value="3"/>
</dbReference>
<dbReference type="OrthoDB" id="9808272at2"/>
<keyword evidence="3" id="KW-0067">ATP-binding</keyword>
<dbReference type="AlphaFoldDB" id="A0A2I9DI54"/>
<feature type="domain" description="Type II secretion system protein GspE N-terminal" evidence="5">
    <location>
        <begin position="225"/>
        <end position="304"/>
    </location>
</feature>
<evidence type="ECO:0000313" key="6">
    <source>
        <dbReference type="EMBL" id="GBF05918.1"/>
    </source>
</evidence>
<evidence type="ECO:0000259" key="5">
    <source>
        <dbReference type="Pfam" id="PF05157"/>
    </source>
</evidence>
<dbReference type="PANTHER" id="PTHR30258">
    <property type="entry name" value="TYPE II SECRETION SYSTEM PROTEIN GSPE-RELATED"/>
    <property type="match status" value="1"/>
</dbReference>
<dbReference type="InterPro" id="IPR001482">
    <property type="entry name" value="T2SS/T4SS_dom"/>
</dbReference>
<dbReference type="SUPFAM" id="SSF160246">
    <property type="entry name" value="EspE N-terminal domain-like"/>
    <property type="match status" value="3"/>
</dbReference>
<evidence type="ECO:0000256" key="3">
    <source>
        <dbReference type="ARBA" id="ARBA00022840"/>
    </source>
</evidence>
<sequence length="891" mass="96698">MALSLGDRRLGAILLEQGYVNDTDLQKALVRHSEVGGRLADILIDSGQVGEKRIARAIEEALGIPLVNLLVVTPEPQAVAAIRPQTAQAVQAFPFALEGQTLRVALVDPLSSLALEALEDDSGLMIEPCQALREQVLWSIATYYPELGLTAAPPAEGSGSPQDGGRLGRLLIARGLISDAQLQVALDAQQQTGELLGNTLVAQRVITEDGLYEALAEQAGVRYLPSPRDFRPSEDVLGSLLRADALRLSAVPVDESAQGVTVVTSDPRRHEEIEALIGRPVNLILTKPAEVEALVERHYPQRGRLGEQMVQQGSLSRAQLREALQVQARGGKVKPLGEVILELGFAGAEEIDAALQKQNAGGGRLEDTLVQSGKISPEMLARSLAAQLGYEYLDPAQNPPDPQVALMIPEATARRYAVVPMRLQGASLVVAMKDPRNVFALDDLKLITGRDILPAVMAEKDIVRLIERYFGNRDMADLNQKLVKESNERNAKKQDDLDLSAGLDDNAVVRVVDNLIREAALQEASDIHIEPTATSVRVRYRVDGQLREQPELPRGSAQSILARIKIMGNLDIAERRLPQDGRVRFKKGSIDIDLRLSTLPTVYGEKAVMRLLQKAENIPEVEQLGFSEYNFRRYLDVIEKPNGIFLVTGPTGSGKSFTSFSTLKRIARPEKNTTTIEDPIEYEIPGIVQSQVNSAAGMTFARALRAFLRQDPDIIFVGEVRDAETAKIATEAALTGHLVLATLHTNDAPGAITRLEEMGVEHFNIAASVVGVLAQRLVRRVCGECKQPTNADPDVLRRLGLTEEEVRGSQLVRGAGCPRCGGTGYKGRMGIHELMVIDDPLRRAIGAGKTAAEIKDVAQADSGMRTLRQDGIEKALQGLTTLEAVLAVTSN</sequence>
<dbReference type="PANTHER" id="PTHR30258:SF1">
    <property type="entry name" value="PROTEIN TRANSPORT PROTEIN HOFB HOMOLOG"/>
    <property type="match status" value="1"/>
</dbReference>
<dbReference type="Gene3D" id="3.30.300.160">
    <property type="entry name" value="Type II secretion system, protein E, N-terminal domain"/>
    <property type="match status" value="2"/>
</dbReference>
<evidence type="ECO:0000256" key="2">
    <source>
        <dbReference type="ARBA" id="ARBA00022741"/>
    </source>
</evidence>
<accession>A0A2I9DI54</accession>
<dbReference type="InterPro" id="IPR007831">
    <property type="entry name" value="T2SS_GspE_N"/>
</dbReference>
<dbReference type="InterPro" id="IPR037257">
    <property type="entry name" value="T2SS_E_N_sf"/>
</dbReference>
<reference evidence="7" key="1">
    <citation type="submission" date="2018-01" db="EMBL/GenBank/DDBJ databases">
        <title>Draft Genome Sequence of the Radioresistant Bacterium Deinococcus aerius TR0125, Isolated from the Higher Atmosphere above Japan.</title>
        <authorList>
            <person name="Satoh K."/>
            <person name="Arai H."/>
            <person name="Sanzen T."/>
            <person name="Kawaguchi Y."/>
            <person name="Hayashi H."/>
            <person name="Yokobori S."/>
            <person name="Yamagishi A."/>
            <person name="Oono Y."/>
            <person name="Narumi I."/>
        </authorList>
    </citation>
    <scope>NUCLEOTIDE SEQUENCE [LARGE SCALE GENOMIC DNA]</scope>
    <source>
        <strain evidence="7">TR0125</strain>
    </source>
</reference>
<dbReference type="CDD" id="cd01129">
    <property type="entry name" value="PulE-GspE-like"/>
    <property type="match status" value="1"/>
</dbReference>
<proteinExistence type="inferred from homology"/>
<dbReference type="InterPro" id="IPR027417">
    <property type="entry name" value="P-loop_NTPase"/>
</dbReference>
<dbReference type="Pfam" id="PF00437">
    <property type="entry name" value="T2SSE"/>
    <property type="match status" value="1"/>
</dbReference>
<gene>
    <name evidence="6" type="ORF">DAERI_060178</name>
</gene>
<protein>
    <submittedName>
        <fullName evidence="6">Type II secretion system protein E</fullName>
    </submittedName>
</protein>
<dbReference type="Gene3D" id="3.40.50.300">
    <property type="entry name" value="P-loop containing nucleotide triphosphate hydrolases"/>
    <property type="match status" value="1"/>
</dbReference>
<keyword evidence="2" id="KW-0547">Nucleotide-binding</keyword>
<dbReference type="GO" id="GO:0005886">
    <property type="term" value="C:plasma membrane"/>
    <property type="evidence" value="ECO:0007669"/>
    <property type="project" value="TreeGrafter"/>
</dbReference>
<dbReference type="EMBL" id="BFAG01000006">
    <property type="protein sequence ID" value="GBF05918.1"/>
    <property type="molecule type" value="Genomic_DNA"/>
</dbReference>
<feature type="domain" description="Bacterial type II secretion system protein E" evidence="4">
    <location>
        <begin position="504"/>
        <end position="886"/>
    </location>
</feature>
<organism evidence="6 7">
    <name type="scientific">Deinococcus aerius</name>
    <dbReference type="NCBI Taxonomy" id="200253"/>
    <lineage>
        <taxon>Bacteria</taxon>
        <taxon>Thermotogati</taxon>
        <taxon>Deinococcota</taxon>
        <taxon>Deinococci</taxon>
        <taxon>Deinococcales</taxon>
        <taxon>Deinococcaceae</taxon>
        <taxon>Deinococcus</taxon>
    </lineage>
</organism>
<dbReference type="RefSeq" id="WP_103129322.1">
    <property type="nucleotide sequence ID" value="NZ_BFAG01000006.1"/>
</dbReference>
<dbReference type="SUPFAM" id="SSF52540">
    <property type="entry name" value="P-loop containing nucleoside triphosphate hydrolases"/>
    <property type="match status" value="1"/>
</dbReference>
<evidence type="ECO:0000256" key="1">
    <source>
        <dbReference type="ARBA" id="ARBA00006611"/>
    </source>
</evidence>
<comment type="caution">
    <text evidence="6">The sequence shown here is derived from an EMBL/GenBank/DDBJ whole genome shotgun (WGS) entry which is preliminary data.</text>
</comment>
<dbReference type="GO" id="GO:0016887">
    <property type="term" value="F:ATP hydrolysis activity"/>
    <property type="evidence" value="ECO:0007669"/>
    <property type="project" value="TreeGrafter"/>
</dbReference>
<keyword evidence="7" id="KW-1185">Reference proteome</keyword>
<dbReference type="FunFam" id="3.40.50.300:FF:000398">
    <property type="entry name" value="Type IV pilus assembly ATPase PilB"/>
    <property type="match status" value="1"/>
</dbReference>
<name>A0A2I9DI54_9DEIO</name>
<feature type="domain" description="Type II secretion system protein GspE N-terminal" evidence="5">
    <location>
        <begin position="62"/>
        <end position="146"/>
    </location>
</feature>